<evidence type="ECO:0000259" key="2">
    <source>
        <dbReference type="Pfam" id="PF00149"/>
    </source>
</evidence>
<proteinExistence type="predicted"/>
<reference evidence="4" key="1">
    <citation type="submission" date="2016-12" db="EMBL/GenBank/DDBJ databases">
        <authorList>
            <person name="Varghese N."/>
            <person name="Submissions S."/>
        </authorList>
    </citation>
    <scope>NUCLEOTIDE SEQUENCE [LARGE SCALE GENOMIC DNA]</scope>
    <source>
        <strain evidence="4">DSM 13020</strain>
    </source>
</reference>
<keyword evidence="3" id="KW-0269">Exonuclease</keyword>
<keyword evidence="4" id="KW-1185">Reference proteome</keyword>
<evidence type="ECO:0000313" key="4">
    <source>
        <dbReference type="Proteomes" id="UP000184207"/>
    </source>
</evidence>
<accession>A0A1M7SUQ5</accession>
<dbReference type="SUPFAM" id="SSF56300">
    <property type="entry name" value="Metallo-dependent phosphatases"/>
    <property type="match status" value="1"/>
</dbReference>
<organism evidence="3 4">
    <name type="scientific">Fervidobacterium gondwanense DSM 13020</name>
    <dbReference type="NCBI Taxonomy" id="1121883"/>
    <lineage>
        <taxon>Bacteria</taxon>
        <taxon>Thermotogati</taxon>
        <taxon>Thermotogota</taxon>
        <taxon>Thermotogae</taxon>
        <taxon>Thermotogales</taxon>
        <taxon>Fervidobacteriaceae</taxon>
        <taxon>Fervidobacterium</taxon>
    </lineage>
</organism>
<protein>
    <submittedName>
        <fullName evidence="3">DNA repair exonuclease SbcCD nuclease subunit</fullName>
    </submittedName>
</protein>
<dbReference type="InterPro" id="IPR041796">
    <property type="entry name" value="Mre11_N"/>
</dbReference>
<dbReference type="InterPro" id="IPR050535">
    <property type="entry name" value="DNA_Repair-Maintenance_Comp"/>
</dbReference>
<dbReference type="CDD" id="cd00840">
    <property type="entry name" value="MPP_Mre11_N"/>
    <property type="match status" value="1"/>
</dbReference>
<name>A0A1M7SUQ5_FERGO</name>
<dbReference type="InterPro" id="IPR029052">
    <property type="entry name" value="Metallo-depent_PP-like"/>
</dbReference>
<dbReference type="Gene3D" id="3.60.21.10">
    <property type="match status" value="1"/>
</dbReference>
<feature type="domain" description="Calcineurin-like phosphoesterase" evidence="2">
    <location>
        <begin position="1"/>
        <end position="188"/>
    </location>
</feature>
<keyword evidence="1" id="KW-0378">Hydrolase</keyword>
<keyword evidence="3" id="KW-0540">Nuclease</keyword>
<dbReference type="STRING" id="1121883.SAMN02745226_01243"/>
<evidence type="ECO:0000313" key="3">
    <source>
        <dbReference type="EMBL" id="SHN62140.1"/>
    </source>
</evidence>
<dbReference type="Proteomes" id="UP000184207">
    <property type="component" value="Unassembled WGS sequence"/>
</dbReference>
<dbReference type="InterPro" id="IPR004843">
    <property type="entry name" value="Calcineurin-like_PHP"/>
</dbReference>
<dbReference type="GO" id="GO:0004527">
    <property type="term" value="F:exonuclease activity"/>
    <property type="evidence" value="ECO:0007669"/>
    <property type="project" value="UniProtKB-KW"/>
</dbReference>
<evidence type="ECO:0000256" key="1">
    <source>
        <dbReference type="ARBA" id="ARBA00022801"/>
    </source>
</evidence>
<dbReference type="Pfam" id="PF00149">
    <property type="entry name" value="Metallophos"/>
    <property type="match status" value="1"/>
</dbReference>
<dbReference type="AlphaFoldDB" id="A0A1M7SUQ5"/>
<dbReference type="RefSeq" id="WP_072759510.1">
    <property type="nucleotide sequence ID" value="NZ_FRDJ01000006.1"/>
</dbReference>
<sequence length="357" mass="41342">MKIVHTSDLHLTDDEKYQHRWDALKEIVEVFKKEQADILVIAGDLFDSVTDANKTYEKLRKILDEIQVIILPGNHDNEFYNIEGKHLGSNVTVITSIDAYLDFDNVRVLGLPYEEGLNTTEKVYEKLRYASSLKKTDKLNILLFHGELLSTSYTTADDFYEKGRYMPVELETLNSLGFSYILAGHFHTRYDVRNMENGYFIYPGSPVSISQKEKGKRKINIVKLGETPKPVELNSFHYIEKEVRLSIDDDPIERIDTTVQQTFQESQNSKFLLLLKVTGYFNGAKFSITEQMVNMHLNSLKRDYNIECQFDAKDIGNIIANDKLMRKIIEKINSKGLDEEKRYAIIKRLVDAFLEIK</sequence>
<dbReference type="EMBL" id="FRDJ01000006">
    <property type="protein sequence ID" value="SHN62140.1"/>
    <property type="molecule type" value="Genomic_DNA"/>
</dbReference>
<dbReference type="PANTHER" id="PTHR30337">
    <property type="entry name" value="COMPONENT OF ATP-DEPENDENT DSDNA EXONUCLEASE"/>
    <property type="match status" value="1"/>
</dbReference>
<gene>
    <name evidence="3" type="ORF">SAMN02745226_01243</name>
</gene>